<feature type="transmembrane region" description="Helical" evidence="1">
    <location>
        <begin position="138"/>
        <end position="159"/>
    </location>
</feature>
<keyword evidence="1" id="KW-1133">Transmembrane helix</keyword>
<accession>A0AAV4BY75</accession>
<evidence type="ECO:0000256" key="1">
    <source>
        <dbReference type="SAM" id="Phobius"/>
    </source>
</evidence>
<gene>
    <name evidence="2" type="ORF">PoB_005078000</name>
</gene>
<evidence type="ECO:0000313" key="3">
    <source>
        <dbReference type="Proteomes" id="UP000735302"/>
    </source>
</evidence>
<reference evidence="2 3" key="1">
    <citation type="journal article" date="2021" name="Elife">
        <title>Chloroplast acquisition without the gene transfer in kleptoplastic sea slugs, Plakobranchus ocellatus.</title>
        <authorList>
            <person name="Maeda T."/>
            <person name="Takahashi S."/>
            <person name="Yoshida T."/>
            <person name="Shimamura S."/>
            <person name="Takaki Y."/>
            <person name="Nagai Y."/>
            <person name="Toyoda A."/>
            <person name="Suzuki Y."/>
            <person name="Arimoto A."/>
            <person name="Ishii H."/>
            <person name="Satoh N."/>
            <person name="Nishiyama T."/>
            <person name="Hasebe M."/>
            <person name="Maruyama T."/>
            <person name="Minagawa J."/>
            <person name="Obokata J."/>
            <person name="Shigenobu S."/>
        </authorList>
    </citation>
    <scope>NUCLEOTIDE SEQUENCE [LARGE SCALE GENOMIC DNA]</scope>
</reference>
<sequence length="168" mass="18849">MVKDIRCLYNLIRKFPPCVNISFIWISAYIDIRGNKNVDKLEKAALNRVSSSGKLNRWSDLKPKVNANIHTIWQKIGIAGRGAGKQDSRHEVFPKLGEDLSKRGEGAGRKRETVMCRLRGGHTRLTQCYLLKKMRNRLFAMPATAFTLSGIFLLNAQTFKSPGGNTSG</sequence>
<keyword evidence="1" id="KW-0812">Transmembrane</keyword>
<dbReference type="EMBL" id="BLXT01005596">
    <property type="protein sequence ID" value="GFO24275.1"/>
    <property type="molecule type" value="Genomic_DNA"/>
</dbReference>
<proteinExistence type="predicted"/>
<evidence type="ECO:0000313" key="2">
    <source>
        <dbReference type="EMBL" id="GFO24275.1"/>
    </source>
</evidence>
<protein>
    <submittedName>
        <fullName evidence="2">Ribonuclease hi</fullName>
    </submittedName>
</protein>
<keyword evidence="3" id="KW-1185">Reference proteome</keyword>
<comment type="caution">
    <text evidence="2">The sequence shown here is derived from an EMBL/GenBank/DDBJ whole genome shotgun (WGS) entry which is preliminary data.</text>
</comment>
<dbReference type="Proteomes" id="UP000735302">
    <property type="component" value="Unassembled WGS sequence"/>
</dbReference>
<keyword evidence="1" id="KW-0472">Membrane</keyword>
<dbReference type="AlphaFoldDB" id="A0AAV4BY75"/>
<name>A0AAV4BY75_9GAST</name>
<organism evidence="2 3">
    <name type="scientific">Plakobranchus ocellatus</name>
    <dbReference type="NCBI Taxonomy" id="259542"/>
    <lineage>
        <taxon>Eukaryota</taxon>
        <taxon>Metazoa</taxon>
        <taxon>Spiralia</taxon>
        <taxon>Lophotrochozoa</taxon>
        <taxon>Mollusca</taxon>
        <taxon>Gastropoda</taxon>
        <taxon>Heterobranchia</taxon>
        <taxon>Euthyneura</taxon>
        <taxon>Panpulmonata</taxon>
        <taxon>Sacoglossa</taxon>
        <taxon>Placobranchoidea</taxon>
        <taxon>Plakobranchidae</taxon>
        <taxon>Plakobranchus</taxon>
    </lineage>
</organism>